<evidence type="ECO:0000313" key="3">
    <source>
        <dbReference type="EMBL" id="SKB59647.1"/>
    </source>
</evidence>
<evidence type="ECO:0000259" key="2">
    <source>
        <dbReference type="Pfam" id="PF18291"/>
    </source>
</evidence>
<dbReference type="InterPro" id="IPR041607">
    <property type="entry name" value="HU-HIG"/>
</dbReference>
<dbReference type="InterPro" id="IPR010992">
    <property type="entry name" value="IHF-like_DNA-bd_dom_sf"/>
</dbReference>
<keyword evidence="4" id="KW-1185">Reference proteome</keyword>
<dbReference type="AlphaFoldDB" id="A0A1T5CJK3"/>
<dbReference type="SUPFAM" id="SSF47729">
    <property type="entry name" value="IHF-like DNA-binding proteins"/>
    <property type="match status" value="1"/>
</dbReference>
<evidence type="ECO:0000256" key="1">
    <source>
        <dbReference type="ARBA" id="ARBA00023125"/>
    </source>
</evidence>
<accession>A0A1T5CJK3</accession>
<sequence>MSAKYKLTENPPASAKNGIQNLHARIVPSRTATIDDLAAEISTISTFSSGDIKGLLESFTQVVTNRLKNGENVNLDGLGYYSVSLDCPKDITSEKRIRAESIRFRNVNFRCSNKMKASLKSMKLERVPAVKKKEFTGEERLQRIISKMNELRTVTCTDCMGVNQCSRYIALQDLNTLIKSGKVEKLGYGKNVLYMLRP</sequence>
<feature type="domain" description="HU" evidence="2">
    <location>
        <begin position="1"/>
        <end position="126"/>
    </location>
</feature>
<protein>
    <submittedName>
        <fullName evidence="3">DNA-binding protein, histone-like, putative</fullName>
    </submittedName>
</protein>
<gene>
    <name evidence="3" type="ORF">SAMN05660349_01956</name>
</gene>
<dbReference type="GO" id="GO:0003677">
    <property type="term" value="F:DNA binding"/>
    <property type="evidence" value="ECO:0007669"/>
    <property type="project" value="UniProtKB-KW"/>
</dbReference>
<dbReference type="NCBIfam" id="TIGR01201">
    <property type="entry name" value="HU_rel"/>
    <property type="match status" value="1"/>
</dbReference>
<keyword evidence="1 3" id="KW-0238">DNA-binding</keyword>
<proteinExistence type="predicted"/>
<dbReference type="RefSeq" id="WP_176134052.1">
    <property type="nucleotide sequence ID" value="NZ_FUYQ01000012.1"/>
</dbReference>
<evidence type="ECO:0000313" key="4">
    <source>
        <dbReference type="Proteomes" id="UP000190852"/>
    </source>
</evidence>
<reference evidence="4" key="1">
    <citation type="submission" date="2017-02" db="EMBL/GenBank/DDBJ databases">
        <authorList>
            <person name="Varghese N."/>
            <person name="Submissions S."/>
        </authorList>
    </citation>
    <scope>NUCLEOTIDE SEQUENCE [LARGE SCALE GENOMIC DNA]</scope>
    <source>
        <strain evidence="4">DSM 24967</strain>
    </source>
</reference>
<name>A0A1T5CJK3_9BACT</name>
<organism evidence="3 4">
    <name type="scientific">Parabacteroides chartae</name>
    <dbReference type="NCBI Taxonomy" id="1037355"/>
    <lineage>
        <taxon>Bacteria</taxon>
        <taxon>Pseudomonadati</taxon>
        <taxon>Bacteroidota</taxon>
        <taxon>Bacteroidia</taxon>
        <taxon>Bacteroidales</taxon>
        <taxon>Tannerellaceae</taxon>
        <taxon>Parabacteroides</taxon>
    </lineage>
</organism>
<dbReference type="Proteomes" id="UP000190852">
    <property type="component" value="Unassembled WGS sequence"/>
</dbReference>
<dbReference type="Gene3D" id="4.10.520.10">
    <property type="entry name" value="IHF-like DNA-binding proteins"/>
    <property type="match status" value="1"/>
</dbReference>
<dbReference type="EMBL" id="FUYQ01000012">
    <property type="protein sequence ID" value="SKB59647.1"/>
    <property type="molecule type" value="Genomic_DNA"/>
</dbReference>
<dbReference type="InterPro" id="IPR005902">
    <property type="entry name" value="HU_DNA-bd_put"/>
</dbReference>
<dbReference type="Pfam" id="PF18291">
    <property type="entry name" value="HU-HIG"/>
    <property type="match status" value="1"/>
</dbReference>